<organism evidence="1 2">
    <name type="scientific">Portunus trituberculatus</name>
    <name type="common">Swimming crab</name>
    <name type="synonym">Neptunus trituberculatus</name>
    <dbReference type="NCBI Taxonomy" id="210409"/>
    <lineage>
        <taxon>Eukaryota</taxon>
        <taxon>Metazoa</taxon>
        <taxon>Ecdysozoa</taxon>
        <taxon>Arthropoda</taxon>
        <taxon>Crustacea</taxon>
        <taxon>Multicrustacea</taxon>
        <taxon>Malacostraca</taxon>
        <taxon>Eumalacostraca</taxon>
        <taxon>Eucarida</taxon>
        <taxon>Decapoda</taxon>
        <taxon>Pleocyemata</taxon>
        <taxon>Brachyura</taxon>
        <taxon>Eubrachyura</taxon>
        <taxon>Portunoidea</taxon>
        <taxon>Portunidae</taxon>
        <taxon>Portuninae</taxon>
        <taxon>Portunus</taxon>
    </lineage>
</organism>
<reference evidence="1 2" key="1">
    <citation type="submission" date="2019-05" db="EMBL/GenBank/DDBJ databases">
        <title>Another draft genome of Portunus trituberculatus and its Hox gene families provides insights of decapod evolution.</title>
        <authorList>
            <person name="Jeong J.-H."/>
            <person name="Song I."/>
            <person name="Kim S."/>
            <person name="Choi T."/>
            <person name="Kim D."/>
            <person name="Ryu S."/>
            <person name="Kim W."/>
        </authorList>
    </citation>
    <scope>NUCLEOTIDE SEQUENCE [LARGE SCALE GENOMIC DNA]</scope>
    <source>
        <tissue evidence="1">Muscle</tissue>
    </source>
</reference>
<evidence type="ECO:0000313" key="2">
    <source>
        <dbReference type="Proteomes" id="UP000324222"/>
    </source>
</evidence>
<name>A0A5B7JYG0_PORTR</name>
<proteinExistence type="predicted"/>
<comment type="caution">
    <text evidence="1">The sequence shown here is derived from an EMBL/GenBank/DDBJ whole genome shotgun (WGS) entry which is preliminary data.</text>
</comment>
<keyword evidence="2" id="KW-1185">Reference proteome</keyword>
<sequence>MGWGECSERRGRENKRVFIRPLPSPPSPPPTAVPLTLEHRVMGGSRQQDPPASPPAGKIDKCSPCHCCRMKTLYQRRV</sequence>
<gene>
    <name evidence="1" type="ORF">E2C01_094744</name>
</gene>
<dbReference type="Proteomes" id="UP000324222">
    <property type="component" value="Unassembled WGS sequence"/>
</dbReference>
<dbReference type="EMBL" id="VSRR010117937">
    <property type="protein sequence ID" value="MPC99336.1"/>
    <property type="molecule type" value="Genomic_DNA"/>
</dbReference>
<evidence type="ECO:0000313" key="1">
    <source>
        <dbReference type="EMBL" id="MPC99336.1"/>
    </source>
</evidence>
<dbReference type="AlphaFoldDB" id="A0A5B7JYG0"/>
<accession>A0A5B7JYG0</accession>
<protein>
    <submittedName>
        <fullName evidence="1">Uncharacterized protein</fullName>
    </submittedName>
</protein>